<comment type="caution">
    <text evidence="1">The sequence shown here is derived from an EMBL/GenBank/DDBJ whole genome shotgun (WGS) entry which is preliminary data.</text>
</comment>
<accession>A0A645H4J4</accession>
<dbReference type="EMBL" id="VSSQ01086704">
    <property type="protein sequence ID" value="MPN33938.1"/>
    <property type="molecule type" value="Genomic_DNA"/>
</dbReference>
<reference evidence="1" key="1">
    <citation type="submission" date="2019-08" db="EMBL/GenBank/DDBJ databases">
        <authorList>
            <person name="Kucharzyk K."/>
            <person name="Murdoch R.W."/>
            <person name="Higgins S."/>
            <person name="Loffler F."/>
        </authorList>
    </citation>
    <scope>NUCLEOTIDE SEQUENCE</scope>
</reference>
<protein>
    <submittedName>
        <fullName evidence="1">Uncharacterized protein</fullName>
    </submittedName>
</protein>
<dbReference type="AlphaFoldDB" id="A0A645H4J4"/>
<proteinExistence type="predicted"/>
<gene>
    <name evidence="1" type="ORF">SDC9_181430</name>
</gene>
<sequence length="155" mass="17019">MVHYRSYVLGKVAIGETGETARVGGEHSRRYDAAFYPGGGDYRQCHCEGASPEAGYVVYGDNALLSLHMDAHLLYVDKICPNRLWKVFYRLPQWSRHAVGGYSSGGGALRLQQEGQRVGADRPAVGIAVGVSEPRQRAHADGILRVRDNRYGRGS</sequence>
<name>A0A645H4J4_9ZZZZ</name>
<organism evidence="1">
    <name type="scientific">bioreactor metagenome</name>
    <dbReference type="NCBI Taxonomy" id="1076179"/>
    <lineage>
        <taxon>unclassified sequences</taxon>
        <taxon>metagenomes</taxon>
        <taxon>ecological metagenomes</taxon>
    </lineage>
</organism>
<evidence type="ECO:0000313" key="1">
    <source>
        <dbReference type="EMBL" id="MPN33938.1"/>
    </source>
</evidence>